<dbReference type="AlphaFoldDB" id="A0A5B8S347"/>
<dbReference type="OrthoDB" id="9805710at2"/>
<proteinExistence type="predicted"/>
<dbReference type="CDD" id="cd14503">
    <property type="entry name" value="PTP-bact"/>
    <property type="match status" value="1"/>
</dbReference>
<dbReference type="SUPFAM" id="SSF52799">
    <property type="entry name" value="(Phosphotyrosine protein) phosphatases II"/>
    <property type="match status" value="1"/>
</dbReference>
<dbReference type="Gene3D" id="3.90.190.10">
    <property type="entry name" value="Protein tyrosine phosphatase superfamily"/>
    <property type="match status" value="1"/>
</dbReference>
<dbReference type="RefSeq" id="WP_147089931.1">
    <property type="nucleotide sequence ID" value="NZ_BAABJD010000001.1"/>
</dbReference>
<dbReference type="Pfam" id="PF04273">
    <property type="entry name" value="BLH_phosphatase"/>
    <property type="match status" value="1"/>
</dbReference>
<dbReference type="InterPro" id="IPR029021">
    <property type="entry name" value="Prot-tyrosine_phosphatase-like"/>
</dbReference>
<protein>
    <submittedName>
        <fullName evidence="2">TIGR01244 family phosphatase</fullName>
    </submittedName>
</protein>
<evidence type="ECO:0000313" key="2">
    <source>
        <dbReference type="EMBL" id="QEA15899.1"/>
    </source>
</evidence>
<dbReference type="GO" id="GO:0016787">
    <property type="term" value="F:hydrolase activity"/>
    <property type="evidence" value="ECO:0007669"/>
    <property type="project" value="InterPro"/>
</dbReference>
<keyword evidence="3" id="KW-1185">Reference proteome</keyword>
<feature type="domain" description="Beta-lactamase hydrolase-like protein phosphatase-like" evidence="1">
    <location>
        <begin position="2"/>
        <end position="109"/>
    </location>
</feature>
<reference evidence="2 3" key="1">
    <citation type="journal article" date="2013" name="J. Microbiol. Biotechnol.">
        <title>Novosphingobium ginsenosidimutans sp. nov., with the ability to convert ginsenoside.</title>
        <authorList>
            <person name="Kim J.K."/>
            <person name="He D."/>
            <person name="Liu Q.M."/>
            <person name="Park H.Y."/>
            <person name="Jung M.S."/>
            <person name="Yoon M.H."/>
            <person name="Kim S.C."/>
            <person name="Im W.T."/>
        </authorList>
    </citation>
    <scope>NUCLEOTIDE SEQUENCE [LARGE SCALE GENOMIC DNA]</scope>
    <source>
        <strain evidence="2 3">FW-6</strain>
    </source>
</reference>
<organism evidence="2 3">
    <name type="scientific">Novosphingobium ginsenosidimutans</name>
    <dbReference type="NCBI Taxonomy" id="1176536"/>
    <lineage>
        <taxon>Bacteria</taxon>
        <taxon>Pseudomonadati</taxon>
        <taxon>Pseudomonadota</taxon>
        <taxon>Alphaproteobacteria</taxon>
        <taxon>Sphingomonadales</taxon>
        <taxon>Sphingomonadaceae</taxon>
        <taxon>Novosphingobium</taxon>
    </lineage>
</organism>
<dbReference type="KEGG" id="ngf:FRF71_06950"/>
<accession>A0A5B8S347</accession>
<dbReference type="Proteomes" id="UP000321172">
    <property type="component" value="Chromosome"/>
</dbReference>
<evidence type="ECO:0000313" key="3">
    <source>
        <dbReference type="Proteomes" id="UP000321172"/>
    </source>
</evidence>
<dbReference type="EMBL" id="CP042345">
    <property type="protein sequence ID" value="QEA15899.1"/>
    <property type="molecule type" value="Genomic_DNA"/>
</dbReference>
<evidence type="ECO:0000259" key="1">
    <source>
        <dbReference type="Pfam" id="PF04273"/>
    </source>
</evidence>
<name>A0A5B8S347_9SPHN</name>
<dbReference type="InterPro" id="IPR005939">
    <property type="entry name" value="BLH_phosphatase-like"/>
</dbReference>
<gene>
    <name evidence="2" type="ORF">FRF71_06950</name>
</gene>
<sequence>MFRRLSDTVLASPQISIADLAEAKALGVGLVINNRPEGESDDQVPGTEIEAAARGLGMDYIAIPVTHAGFSGPQVEAMTAALANSAGKVLAYCRSGTRSTLLWALTQASEGADLEAVTAQAADAGYDVSPVRPLMDMLKARNG</sequence>
<dbReference type="NCBIfam" id="TIGR01244">
    <property type="entry name" value="TIGR01244 family sulfur transferase"/>
    <property type="match status" value="1"/>
</dbReference>